<dbReference type="InterPro" id="IPR038717">
    <property type="entry name" value="Tc1-like_DDE_dom"/>
</dbReference>
<dbReference type="Proteomes" id="UP001597474">
    <property type="component" value="Unassembled WGS sequence"/>
</dbReference>
<organism evidence="2 3">
    <name type="scientific">Sulfitobacter aestuarii</name>
    <dbReference type="NCBI Taxonomy" id="2161676"/>
    <lineage>
        <taxon>Bacteria</taxon>
        <taxon>Pseudomonadati</taxon>
        <taxon>Pseudomonadota</taxon>
        <taxon>Alphaproteobacteria</taxon>
        <taxon>Rhodobacterales</taxon>
        <taxon>Roseobacteraceae</taxon>
        <taxon>Sulfitobacter</taxon>
    </lineage>
</organism>
<keyword evidence="3" id="KW-1185">Reference proteome</keyword>
<dbReference type="InterPro" id="IPR036397">
    <property type="entry name" value="RNaseH_sf"/>
</dbReference>
<evidence type="ECO:0000313" key="2">
    <source>
        <dbReference type="EMBL" id="MFD2741767.1"/>
    </source>
</evidence>
<sequence length="125" mass="14026">MANLLPRIGFIDETSLKTNMAKTTGWSAKGARLTDHTPFGHWNTQTFIAALRHDRLDAPWVIDGAMNRDLFELYIETQLAPTLHPGDVIILDNLSSHKSPRAADAMRELGAWFLFLPPYSPDLNP</sequence>
<proteinExistence type="predicted"/>
<dbReference type="PANTHER" id="PTHR46564">
    <property type="entry name" value="TRANSPOSASE"/>
    <property type="match status" value="1"/>
</dbReference>
<feature type="non-terminal residue" evidence="2">
    <location>
        <position position="125"/>
    </location>
</feature>
<accession>A0ABW5U7H2</accession>
<feature type="domain" description="Tc1-like transposase DDE" evidence="1">
    <location>
        <begin position="8"/>
        <end position="125"/>
    </location>
</feature>
<evidence type="ECO:0000259" key="1">
    <source>
        <dbReference type="Pfam" id="PF13358"/>
    </source>
</evidence>
<evidence type="ECO:0000313" key="3">
    <source>
        <dbReference type="Proteomes" id="UP001597474"/>
    </source>
</evidence>
<dbReference type="PANTHER" id="PTHR46564:SF1">
    <property type="entry name" value="TRANSPOSASE"/>
    <property type="match status" value="1"/>
</dbReference>
<dbReference type="Pfam" id="PF13358">
    <property type="entry name" value="DDE_3"/>
    <property type="match status" value="1"/>
</dbReference>
<dbReference type="EMBL" id="JBHUMP010000075">
    <property type="protein sequence ID" value="MFD2741767.1"/>
    <property type="molecule type" value="Genomic_DNA"/>
</dbReference>
<dbReference type="RefSeq" id="WP_386376193.1">
    <property type="nucleotide sequence ID" value="NZ_JBHUMP010000075.1"/>
</dbReference>
<protein>
    <submittedName>
        <fullName evidence="2">Transposase</fullName>
    </submittedName>
</protein>
<name>A0ABW5U7H2_9RHOB</name>
<reference evidence="3" key="1">
    <citation type="journal article" date="2019" name="Int. J. Syst. Evol. Microbiol.">
        <title>The Global Catalogue of Microorganisms (GCM) 10K type strain sequencing project: providing services to taxonomists for standard genome sequencing and annotation.</title>
        <authorList>
            <consortium name="The Broad Institute Genomics Platform"/>
            <consortium name="The Broad Institute Genome Sequencing Center for Infectious Disease"/>
            <person name="Wu L."/>
            <person name="Ma J."/>
        </authorList>
    </citation>
    <scope>NUCLEOTIDE SEQUENCE [LARGE SCALE GENOMIC DNA]</scope>
    <source>
        <strain evidence="3">TISTR 2562</strain>
    </source>
</reference>
<dbReference type="Gene3D" id="3.30.420.10">
    <property type="entry name" value="Ribonuclease H-like superfamily/Ribonuclease H"/>
    <property type="match status" value="1"/>
</dbReference>
<gene>
    <name evidence="2" type="ORF">ACFSUD_19635</name>
</gene>
<comment type="caution">
    <text evidence="2">The sequence shown here is derived from an EMBL/GenBank/DDBJ whole genome shotgun (WGS) entry which is preliminary data.</text>
</comment>